<dbReference type="Proteomes" id="UP000299102">
    <property type="component" value="Unassembled WGS sequence"/>
</dbReference>
<organism evidence="1 2">
    <name type="scientific">Eumeta variegata</name>
    <name type="common">Bagworm moth</name>
    <name type="synonym">Eumeta japonica</name>
    <dbReference type="NCBI Taxonomy" id="151549"/>
    <lineage>
        <taxon>Eukaryota</taxon>
        <taxon>Metazoa</taxon>
        <taxon>Ecdysozoa</taxon>
        <taxon>Arthropoda</taxon>
        <taxon>Hexapoda</taxon>
        <taxon>Insecta</taxon>
        <taxon>Pterygota</taxon>
        <taxon>Neoptera</taxon>
        <taxon>Endopterygota</taxon>
        <taxon>Lepidoptera</taxon>
        <taxon>Glossata</taxon>
        <taxon>Ditrysia</taxon>
        <taxon>Tineoidea</taxon>
        <taxon>Psychidae</taxon>
        <taxon>Oiketicinae</taxon>
        <taxon>Eumeta</taxon>
    </lineage>
</organism>
<comment type="caution">
    <text evidence="1">The sequence shown here is derived from an EMBL/GenBank/DDBJ whole genome shotgun (WGS) entry which is preliminary data.</text>
</comment>
<sequence length="125" mass="13871">MIWGIIAEETICSSKDKKACRYHTAKVIAKIFEVDTPTSGDLVYEAMVVSIRAEYPTPVLIKPIPANTSSAIADFRESVLDPRFRRGQRNDQLRYNLKSPDKLKQVSLALGKAGPTSESPQSSYP</sequence>
<gene>
    <name evidence="1" type="ORF">EVAR_72041_1</name>
</gene>
<reference evidence="1 2" key="1">
    <citation type="journal article" date="2019" name="Commun. Biol.">
        <title>The bagworm genome reveals a unique fibroin gene that provides high tensile strength.</title>
        <authorList>
            <person name="Kono N."/>
            <person name="Nakamura H."/>
            <person name="Ohtoshi R."/>
            <person name="Tomita M."/>
            <person name="Numata K."/>
            <person name="Arakawa K."/>
        </authorList>
    </citation>
    <scope>NUCLEOTIDE SEQUENCE [LARGE SCALE GENOMIC DNA]</scope>
</reference>
<keyword evidence="2" id="KW-1185">Reference proteome</keyword>
<name>A0A4C1T7K0_EUMVA</name>
<protein>
    <submittedName>
        <fullName evidence="1">Uncharacterized protein</fullName>
    </submittedName>
</protein>
<dbReference type="EMBL" id="BGZK01004643">
    <property type="protein sequence ID" value="GBP10114.1"/>
    <property type="molecule type" value="Genomic_DNA"/>
</dbReference>
<proteinExistence type="predicted"/>
<evidence type="ECO:0000313" key="2">
    <source>
        <dbReference type="Proteomes" id="UP000299102"/>
    </source>
</evidence>
<accession>A0A4C1T7K0</accession>
<dbReference type="AlphaFoldDB" id="A0A4C1T7K0"/>
<evidence type="ECO:0000313" key="1">
    <source>
        <dbReference type="EMBL" id="GBP10114.1"/>
    </source>
</evidence>